<gene>
    <name evidence="1" type="ORF">CK820_G0020141</name>
</gene>
<comment type="caution">
    <text evidence="1">The sequence shown here is derived from an EMBL/GenBank/DDBJ whole genome shotgun (WGS) entry which is preliminary data.</text>
</comment>
<name>A0A2J8MKP6_PANTR</name>
<protein>
    <submittedName>
        <fullName evidence="1">SNHG17 isoform 7</fullName>
    </submittedName>
</protein>
<evidence type="ECO:0000313" key="1">
    <source>
        <dbReference type="EMBL" id="PNI60091.1"/>
    </source>
</evidence>
<dbReference type="Proteomes" id="UP000236370">
    <property type="component" value="Unassembled WGS sequence"/>
</dbReference>
<dbReference type="EMBL" id="NBAG03000253">
    <property type="protein sequence ID" value="PNI60091.1"/>
    <property type="molecule type" value="Genomic_DNA"/>
</dbReference>
<evidence type="ECO:0000313" key="2">
    <source>
        <dbReference type="Proteomes" id="UP000236370"/>
    </source>
</evidence>
<organism evidence="1 2">
    <name type="scientific">Pan troglodytes</name>
    <name type="common">Chimpanzee</name>
    <dbReference type="NCBI Taxonomy" id="9598"/>
    <lineage>
        <taxon>Eukaryota</taxon>
        <taxon>Metazoa</taxon>
        <taxon>Chordata</taxon>
        <taxon>Craniata</taxon>
        <taxon>Vertebrata</taxon>
        <taxon>Euteleostomi</taxon>
        <taxon>Mammalia</taxon>
        <taxon>Eutheria</taxon>
        <taxon>Euarchontoglires</taxon>
        <taxon>Primates</taxon>
        <taxon>Haplorrhini</taxon>
        <taxon>Catarrhini</taxon>
        <taxon>Hominidae</taxon>
        <taxon>Pan</taxon>
    </lineage>
</organism>
<proteinExistence type="predicted"/>
<reference evidence="1 2" key="1">
    <citation type="submission" date="2017-12" db="EMBL/GenBank/DDBJ databases">
        <title>High-resolution comparative analysis of great ape genomes.</title>
        <authorList>
            <person name="Pollen A."/>
            <person name="Hastie A."/>
            <person name="Hormozdiari F."/>
            <person name="Dougherty M."/>
            <person name="Liu R."/>
            <person name="Chaisson M."/>
            <person name="Hoppe E."/>
            <person name="Hill C."/>
            <person name="Pang A."/>
            <person name="Hillier L."/>
            <person name="Baker C."/>
            <person name="Armstrong J."/>
            <person name="Shendure J."/>
            <person name="Paten B."/>
            <person name="Wilson R."/>
            <person name="Chao H."/>
            <person name="Schneider V."/>
            <person name="Ventura M."/>
            <person name="Kronenberg Z."/>
            <person name="Murali S."/>
            <person name="Gordon D."/>
            <person name="Cantsilieris S."/>
            <person name="Munson K."/>
            <person name="Nelson B."/>
            <person name="Raja A."/>
            <person name="Underwood J."/>
            <person name="Diekhans M."/>
            <person name="Fiddes I."/>
            <person name="Haussler D."/>
            <person name="Eichler E."/>
        </authorList>
    </citation>
    <scope>NUCLEOTIDE SEQUENCE [LARGE SCALE GENOMIC DNA]</scope>
    <source>
        <strain evidence="1">Yerkes chimp pedigree #C0471</strain>
    </source>
</reference>
<sequence length="151" mass="16115">MPLGMSHDCRPMCVRGVLWESMDPEVPGRDRPGPSSAFVGLLPRRCSLSLIGALRVPDKDPVMLRGKPCVGMDRGAAFQIQAWIHTQCPAEQSYGVVGDLWESEAAPVILGCKSAHCPVSCSVPGETIARNASIGLLSGLALCPFCPCIRK</sequence>
<dbReference type="AlphaFoldDB" id="A0A2J8MKP6"/>
<accession>A0A2J8MKP6</accession>